<evidence type="ECO:0000313" key="2">
    <source>
        <dbReference type="Proteomes" id="UP000682951"/>
    </source>
</evidence>
<evidence type="ECO:0000313" key="1">
    <source>
        <dbReference type="EMBL" id="MBR8464264.1"/>
    </source>
</evidence>
<keyword evidence="2" id="KW-1185">Reference proteome</keyword>
<evidence type="ECO:0008006" key="3">
    <source>
        <dbReference type="Google" id="ProtNLM"/>
    </source>
</evidence>
<comment type="caution">
    <text evidence="1">The sequence shown here is derived from an EMBL/GenBank/DDBJ whole genome shotgun (WGS) entry which is preliminary data.</text>
</comment>
<name>A0ABS5HJ17_9BACT</name>
<gene>
    <name evidence="1" type="ORF">KDD93_06780</name>
</gene>
<proteinExistence type="predicted"/>
<reference evidence="1 2" key="1">
    <citation type="submission" date="2021-04" db="EMBL/GenBank/DDBJ databases">
        <title>Molecular and phenotypic characterization and identification of bacterial isolates recovered from the Anatolian ground squirrels (Spermophilus xanthoprymnus) and which have the potential to form a new species in the Campylobacter genus.</title>
        <authorList>
            <person name="Aydin F."/>
            <person name="Abay S."/>
            <person name="Kayman T."/>
            <person name="Karakaya E."/>
            <person name="Mustak H.K."/>
            <person name="Mustak I.B."/>
            <person name="Bilgin N."/>
            <person name="Duzler A."/>
            <person name="Sahin O."/>
            <person name="Guran O."/>
            <person name="Saticioglu I.B."/>
        </authorList>
    </citation>
    <scope>NUCLEOTIDE SEQUENCE [LARGE SCALE GENOMIC DNA]</scope>
    <source>
        <strain evidence="2">faydin-G24</strain>
    </source>
</reference>
<organism evidence="1 2">
    <name type="scientific">Campylobacter anatolicus</name>
    <dbReference type="NCBI Taxonomy" id="2829105"/>
    <lineage>
        <taxon>Bacteria</taxon>
        <taxon>Pseudomonadati</taxon>
        <taxon>Campylobacterota</taxon>
        <taxon>Epsilonproteobacteria</taxon>
        <taxon>Campylobacterales</taxon>
        <taxon>Campylobacteraceae</taxon>
        <taxon>Campylobacter</taxon>
    </lineage>
</organism>
<protein>
    <recommendedName>
        <fullName evidence="3">Lipoprotein</fullName>
    </recommendedName>
</protein>
<accession>A0ABS5HJ17</accession>
<dbReference type="Proteomes" id="UP000682951">
    <property type="component" value="Unassembled WGS sequence"/>
</dbReference>
<dbReference type="EMBL" id="JAGSSW010000006">
    <property type="protein sequence ID" value="MBR8464264.1"/>
    <property type="molecule type" value="Genomic_DNA"/>
</dbReference>
<sequence>MFILALLYISVFAGCADKKVLTRTEWQKVYIPIKCEVDIPTKPKYTPSDLQSAKELAKYYEEVENLLKGCVNE</sequence>